<keyword evidence="2" id="KW-1185">Reference proteome</keyword>
<dbReference type="AlphaFoldDB" id="A0A5N6EE73"/>
<protein>
    <submittedName>
        <fullName evidence="1">Uncharacterized protein</fullName>
    </submittedName>
</protein>
<evidence type="ECO:0000313" key="1">
    <source>
        <dbReference type="EMBL" id="KAB8215114.1"/>
    </source>
</evidence>
<gene>
    <name evidence="1" type="ORF">BDV33DRAFT_181479</name>
</gene>
<reference evidence="1 2" key="1">
    <citation type="submission" date="2019-04" db="EMBL/GenBank/DDBJ databases">
        <title>Fungal friends and foes A comparative genomics study of 23 Aspergillus species from section Flavi.</title>
        <authorList>
            <consortium name="DOE Joint Genome Institute"/>
            <person name="Kjaerbolling I."/>
            <person name="Vesth T.C."/>
            <person name="Frisvad J.C."/>
            <person name="Nybo J.L."/>
            <person name="Theobald S."/>
            <person name="Kildgaard S."/>
            <person name="Petersen T.I."/>
            <person name="Kuo A."/>
            <person name="Sato A."/>
            <person name="Lyhne E.K."/>
            <person name="Kogle M.E."/>
            <person name="Wiebenga A."/>
            <person name="Kun R.S."/>
            <person name="Lubbers R.J."/>
            <person name="Makela M.R."/>
            <person name="Barry K."/>
            <person name="Chovatia M."/>
            <person name="Clum A."/>
            <person name="Daum C."/>
            <person name="Haridas S."/>
            <person name="He G."/>
            <person name="LaButti K."/>
            <person name="Lipzen A."/>
            <person name="Mondo S."/>
            <person name="Pangilinan J."/>
            <person name="Riley R."/>
            <person name="Salamov A."/>
            <person name="Simmons B.A."/>
            <person name="Magnuson J.K."/>
            <person name="Henrissat B."/>
            <person name="Mortensen U.H."/>
            <person name="Larsen T.O."/>
            <person name="De vries R.P."/>
            <person name="Grigoriev I.V."/>
            <person name="Machida M."/>
            <person name="Baker S.E."/>
            <person name="Andersen M.R."/>
        </authorList>
    </citation>
    <scope>NUCLEOTIDE SEQUENCE [LARGE SCALE GENOMIC DNA]</scope>
    <source>
        <strain evidence="1 2">CBS 126849</strain>
    </source>
</reference>
<sequence>MLLTFSNRCKRAANMSITILTKIVPKVFAGDRNPTAEDDDALRYGFARWAYDEAKEKEL</sequence>
<evidence type="ECO:0000313" key="2">
    <source>
        <dbReference type="Proteomes" id="UP000326799"/>
    </source>
</evidence>
<proteinExistence type="predicted"/>
<dbReference type="Proteomes" id="UP000326799">
    <property type="component" value="Unassembled WGS sequence"/>
</dbReference>
<name>A0A5N6EE73_9EURO</name>
<organism evidence="1 2">
    <name type="scientific">Aspergillus novoparasiticus</name>
    <dbReference type="NCBI Taxonomy" id="986946"/>
    <lineage>
        <taxon>Eukaryota</taxon>
        <taxon>Fungi</taxon>
        <taxon>Dikarya</taxon>
        <taxon>Ascomycota</taxon>
        <taxon>Pezizomycotina</taxon>
        <taxon>Eurotiomycetes</taxon>
        <taxon>Eurotiomycetidae</taxon>
        <taxon>Eurotiales</taxon>
        <taxon>Aspergillaceae</taxon>
        <taxon>Aspergillus</taxon>
        <taxon>Aspergillus subgen. Circumdati</taxon>
    </lineage>
</organism>
<dbReference type="EMBL" id="ML733512">
    <property type="protein sequence ID" value="KAB8215114.1"/>
    <property type="molecule type" value="Genomic_DNA"/>
</dbReference>
<accession>A0A5N6EE73</accession>